<proteinExistence type="predicted"/>
<dbReference type="InterPro" id="IPR016130">
    <property type="entry name" value="Tyr_Pase_AS"/>
</dbReference>
<organism evidence="3 4">
    <name type="scientific">Paracoccus haematequi</name>
    <dbReference type="NCBI Taxonomy" id="2491866"/>
    <lineage>
        <taxon>Bacteria</taxon>
        <taxon>Pseudomonadati</taxon>
        <taxon>Pseudomonadota</taxon>
        <taxon>Alphaproteobacteria</taxon>
        <taxon>Rhodobacterales</taxon>
        <taxon>Paracoccaceae</taxon>
        <taxon>Paracoccus</taxon>
    </lineage>
</organism>
<evidence type="ECO:0000313" key="3">
    <source>
        <dbReference type="EMBL" id="VDS07294.1"/>
    </source>
</evidence>
<name>A0A3S4CHK0_9RHOB</name>
<keyword evidence="4" id="KW-1185">Reference proteome</keyword>
<sequence>MGRKARRLGLGLAVLLFATAAWLGFLRLSGNFHEVSPGQVYRAAQMDGQALARWKREYGIASVLNLRGENAGADWYETELALTDHLGIRHIDFRMSASKELDQAQVMALIEVMRAAPKPLLIHCMGGADRTGLASALYVAGIEGRGEAAAEWQLSLAYGHVGIPWISKAWAMDTTWEEMEAWLGFPDS</sequence>
<reference evidence="3 4" key="1">
    <citation type="submission" date="2018-12" db="EMBL/GenBank/DDBJ databases">
        <authorList>
            <person name="Criscuolo A."/>
        </authorList>
    </citation>
    <scope>NUCLEOTIDE SEQUENCE [LARGE SCALE GENOMIC DNA]</scope>
    <source>
        <strain evidence="3">ACIP1116241</strain>
    </source>
</reference>
<dbReference type="OrthoDB" id="9814896at2"/>
<dbReference type="SUPFAM" id="SSF52799">
    <property type="entry name" value="(Phosphotyrosine protein) phosphatases II"/>
    <property type="match status" value="1"/>
</dbReference>
<evidence type="ECO:0000256" key="1">
    <source>
        <dbReference type="ARBA" id="ARBA00022801"/>
    </source>
</evidence>
<keyword evidence="1" id="KW-0378">Hydrolase</keyword>
<feature type="domain" description="Swiss Army Knife protein DSP-PTPase phosphatase" evidence="2">
    <location>
        <begin position="56"/>
        <end position="144"/>
    </location>
</feature>
<dbReference type="Gene3D" id="3.90.190.10">
    <property type="entry name" value="Protein tyrosine phosphatase superfamily"/>
    <property type="match status" value="1"/>
</dbReference>
<dbReference type="InterPro" id="IPR057023">
    <property type="entry name" value="PTP-SAK"/>
</dbReference>
<accession>A0A3S4CHK0</accession>
<dbReference type="Proteomes" id="UP000270743">
    <property type="component" value="Unassembled WGS sequence"/>
</dbReference>
<gene>
    <name evidence="3" type="ORF">PARHAE_00469</name>
</gene>
<dbReference type="AlphaFoldDB" id="A0A3S4CHK0"/>
<dbReference type="PROSITE" id="PS00383">
    <property type="entry name" value="TYR_PHOSPHATASE_1"/>
    <property type="match status" value="1"/>
</dbReference>
<evidence type="ECO:0000259" key="2">
    <source>
        <dbReference type="Pfam" id="PF22784"/>
    </source>
</evidence>
<protein>
    <recommendedName>
        <fullName evidence="2">Swiss Army Knife protein DSP-PTPase phosphatase domain-containing protein</fullName>
    </recommendedName>
</protein>
<dbReference type="RefSeq" id="WP_126152995.1">
    <property type="nucleotide sequence ID" value="NZ_UZWE01000018.1"/>
</dbReference>
<dbReference type="EMBL" id="UZWE01000018">
    <property type="protein sequence ID" value="VDS07294.1"/>
    <property type="molecule type" value="Genomic_DNA"/>
</dbReference>
<dbReference type="InterPro" id="IPR029021">
    <property type="entry name" value="Prot-tyrosine_phosphatase-like"/>
</dbReference>
<dbReference type="CDD" id="cd14529">
    <property type="entry name" value="TpbA-like"/>
    <property type="match status" value="1"/>
</dbReference>
<evidence type="ECO:0000313" key="4">
    <source>
        <dbReference type="Proteomes" id="UP000270743"/>
    </source>
</evidence>
<dbReference type="Pfam" id="PF22784">
    <property type="entry name" value="PTP-SAK"/>
    <property type="match status" value="1"/>
</dbReference>
<dbReference type="GO" id="GO:0016791">
    <property type="term" value="F:phosphatase activity"/>
    <property type="evidence" value="ECO:0007669"/>
    <property type="project" value="UniProtKB-ARBA"/>
</dbReference>